<dbReference type="RefSeq" id="WP_189002289.1">
    <property type="nucleotide sequence ID" value="NZ_BMOD01000005.1"/>
</dbReference>
<feature type="domain" description="Gfo/Idh/MocA-like oxidoreductase N-terminal" evidence="3">
    <location>
        <begin position="1"/>
        <end position="118"/>
    </location>
</feature>
<protein>
    <submittedName>
        <fullName evidence="5">Oxidoreductase</fullName>
    </submittedName>
</protein>
<dbReference type="Gene3D" id="3.30.360.10">
    <property type="entry name" value="Dihydrodipicolinate Reductase, domain 2"/>
    <property type="match status" value="1"/>
</dbReference>
<name>A0ABQ2CXU7_9DEIO</name>
<dbReference type="InterPro" id="IPR055170">
    <property type="entry name" value="GFO_IDH_MocA-like_dom"/>
</dbReference>
<evidence type="ECO:0000259" key="3">
    <source>
        <dbReference type="Pfam" id="PF01408"/>
    </source>
</evidence>
<dbReference type="SUPFAM" id="SSF55347">
    <property type="entry name" value="Glyceraldehyde-3-phosphate dehydrogenase-like, C-terminal domain"/>
    <property type="match status" value="1"/>
</dbReference>
<dbReference type="InterPro" id="IPR000683">
    <property type="entry name" value="Gfo/Idh/MocA-like_OxRdtase_N"/>
</dbReference>
<evidence type="ECO:0000259" key="4">
    <source>
        <dbReference type="Pfam" id="PF22725"/>
    </source>
</evidence>
<dbReference type="PANTHER" id="PTHR22604">
    <property type="entry name" value="OXIDOREDUCTASES"/>
    <property type="match status" value="1"/>
</dbReference>
<dbReference type="EMBL" id="BMOD01000005">
    <property type="protein sequence ID" value="GGJ31661.1"/>
    <property type="molecule type" value="Genomic_DNA"/>
</dbReference>
<sequence>MNWGILGAANIAQKALIPAIREAGSTVFAVAARDLQRARDYASHNQIEHALSYDELLAHPDIDIIYNPLPNSGHLPLTVKALEAGKHVLCEKPLTLNAAEVQTMMAAQQVSGKVVMEAFFYRFHPQIQRLLEIVRSGQLGELRTMRSAFTFTLGNPDDIRWDPRLGGGAFYDVGCYCVDIMRLVAGKAPVAVQAVAQFTESRVDHTTSALLDFGGFVGHLDASFAVPFEQFLTVVGAHGVVHLNAPFVSMGHNATLTLNGLPETFDEVNGYTQMVQHFERAARGEETVQYPLHLDSLDQARILDQVLKQVGYPGF</sequence>
<accession>A0ABQ2CXU7</accession>
<dbReference type="Gene3D" id="3.40.50.720">
    <property type="entry name" value="NAD(P)-binding Rossmann-like Domain"/>
    <property type="match status" value="1"/>
</dbReference>
<keyword evidence="6" id="KW-1185">Reference proteome</keyword>
<comment type="similarity">
    <text evidence="1">Belongs to the Gfo/Idh/MocA family.</text>
</comment>
<evidence type="ECO:0000256" key="2">
    <source>
        <dbReference type="ARBA" id="ARBA00023002"/>
    </source>
</evidence>
<evidence type="ECO:0000313" key="5">
    <source>
        <dbReference type="EMBL" id="GGJ31661.1"/>
    </source>
</evidence>
<dbReference type="SUPFAM" id="SSF51735">
    <property type="entry name" value="NAD(P)-binding Rossmann-fold domains"/>
    <property type="match status" value="1"/>
</dbReference>
<evidence type="ECO:0000313" key="6">
    <source>
        <dbReference type="Proteomes" id="UP000632222"/>
    </source>
</evidence>
<evidence type="ECO:0000256" key="1">
    <source>
        <dbReference type="ARBA" id="ARBA00010928"/>
    </source>
</evidence>
<dbReference type="Proteomes" id="UP000632222">
    <property type="component" value="Unassembled WGS sequence"/>
</dbReference>
<dbReference type="PANTHER" id="PTHR22604:SF105">
    <property type="entry name" value="TRANS-1,2-DIHYDROBENZENE-1,2-DIOL DEHYDROGENASE"/>
    <property type="match status" value="1"/>
</dbReference>
<dbReference type="InterPro" id="IPR050984">
    <property type="entry name" value="Gfo/Idh/MocA_domain"/>
</dbReference>
<dbReference type="Pfam" id="PF01408">
    <property type="entry name" value="GFO_IDH_MocA"/>
    <property type="match status" value="1"/>
</dbReference>
<reference evidence="6" key="1">
    <citation type="journal article" date="2019" name="Int. J. Syst. Evol. Microbiol.">
        <title>The Global Catalogue of Microorganisms (GCM) 10K type strain sequencing project: providing services to taxonomists for standard genome sequencing and annotation.</title>
        <authorList>
            <consortium name="The Broad Institute Genomics Platform"/>
            <consortium name="The Broad Institute Genome Sequencing Center for Infectious Disease"/>
            <person name="Wu L."/>
            <person name="Ma J."/>
        </authorList>
    </citation>
    <scope>NUCLEOTIDE SEQUENCE [LARGE SCALE GENOMIC DNA]</scope>
    <source>
        <strain evidence="6">JCM 14370</strain>
    </source>
</reference>
<dbReference type="InterPro" id="IPR036291">
    <property type="entry name" value="NAD(P)-bd_dom_sf"/>
</dbReference>
<dbReference type="Pfam" id="PF22725">
    <property type="entry name" value="GFO_IDH_MocA_C3"/>
    <property type="match status" value="1"/>
</dbReference>
<keyword evidence="2" id="KW-0560">Oxidoreductase</keyword>
<proteinExistence type="inferred from homology"/>
<organism evidence="5 6">
    <name type="scientific">Deinococcus roseus</name>
    <dbReference type="NCBI Taxonomy" id="392414"/>
    <lineage>
        <taxon>Bacteria</taxon>
        <taxon>Thermotogati</taxon>
        <taxon>Deinococcota</taxon>
        <taxon>Deinococci</taxon>
        <taxon>Deinococcales</taxon>
        <taxon>Deinococcaceae</taxon>
        <taxon>Deinococcus</taxon>
    </lineage>
</organism>
<feature type="domain" description="GFO/IDH/MocA-like oxidoreductase" evidence="4">
    <location>
        <begin position="127"/>
        <end position="241"/>
    </location>
</feature>
<comment type="caution">
    <text evidence="5">The sequence shown here is derived from an EMBL/GenBank/DDBJ whole genome shotgun (WGS) entry which is preliminary data.</text>
</comment>
<gene>
    <name evidence="5" type="ORF">GCM10008938_17270</name>
</gene>